<dbReference type="EMBL" id="DAAGKE010000002">
    <property type="protein sequence ID" value="HAB3396905.1"/>
    <property type="molecule type" value="Genomic_DNA"/>
</dbReference>
<evidence type="ECO:0000313" key="2">
    <source>
        <dbReference type="EMBL" id="HAB3396905.1"/>
    </source>
</evidence>
<dbReference type="AlphaFoldDB" id="A0A6Y0RZ29"/>
<accession>A0A6Y0RZ29</accession>
<proteinExistence type="predicted"/>
<protein>
    <submittedName>
        <fullName evidence="2">Uncharacterized protein</fullName>
    </submittedName>
</protein>
<organism evidence="2">
    <name type="scientific">Salmonella enteritidis</name>
    <dbReference type="NCBI Taxonomy" id="149539"/>
    <lineage>
        <taxon>Bacteria</taxon>
        <taxon>Pseudomonadati</taxon>
        <taxon>Pseudomonadota</taxon>
        <taxon>Gammaproteobacteria</taxon>
        <taxon>Enterobacterales</taxon>
        <taxon>Enterobacteriaceae</taxon>
        <taxon>Salmonella</taxon>
    </lineage>
</organism>
<reference evidence="2" key="2">
    <citation type="submission" date="2019-02" db="EMBL/GenBank/DDBJ databases">
        <authorList>
            <consortium name="NCBI Pathogen Detection Project"/>
        </authorList>
    </citation>
    <scope>NUCLEOTIDE SEQUENCE</scope>
    <source>
        <strain evidence="2">ILBSalm5516484</strain>
    </source>
</reference>
<keyword evidence="1" id="KW-0472">Membrane</keyword>
<feature type="transmembrane region" description="Helical" evidence="1">
    <location>
        <begin position="6"/>
        <end position="24"/>
    </location>
</feature>
<evidence type="ECO:0000256" key="1">
    <source>
        <dbReference type="SAM" id="Phobius"/>
    </source>
</evidence>
<reference evidence="2" key="1">
    <citation type="journal article" date="2018" name="Genome Biol.">
        <title>SKESA: strategic k-mer extension for scrupulous assemblies.</title>
        <authorList>
            <person name="Souvorov A."/>
            <person name="Agarwala R."/>
            <person name="Lipman D.J."/>
        </authorList>
    </citation>
    <scope>NUCLEOTIDE SEQUENCE</scope>
    <source>
        <strain evidence="2">ILBSalm5516484</strain>
    </source>
</reference>
<sequence length="160" mass="18167">MNYSDIVATFSFVISCAAFGLPYLRDYRAKQKERRKEFLELFTKTKWHNEGDIYGNPKAHYTLELNKSGGLSNVYGTLSLNVDESYYEFNGKINSKGVLKTTLRIPIGKSGANIAEVKFIYSEENDAITYVFDGFVDNKDMASENDVLDTTQELWRSSAP</sequence>
<name>A0A6Y0RZ29_SALEN</name>
<keyword evidence="1" id="KW-0812">Transmembrane</keyword>
<gene>
    <name evidence="2" type="ORF">GJG57_04430</name>
</gene>
<comment type="caution">
    <text evidence="2">The sequence shown here is derived from an EMBL/GenBank/DDBJ whole genome shotgun (WGS) entry which is preliminary data.</text>
</comment>
<keyword evidence="1" id="KW-1133">Transmembrane helix</keyword>